<accession>A0A1U7P4Q5</accession>
<name>A0A1U7P4Q5_9DEIO</name>
<evidence type="ECO:0000313" key="2">
    <source>
        <dbReference type="Proteomes" id="UP000186607"/>
    </source>
</evidence>
<dbReference type="Proteomes" id="UP000186607">
    <property type="component" value="Unassembled WGS sequence"/>
</dbReference>
<protein>
    <submittedName>
        <fullName evidence="1">Uncharacterized protein</fullName>
    </submittedName>
</protein>
<dbReference type="EMBL" id="MSTI01000007">
    <property type="protein sequence ID" value="OLV20153.1"/>
    <property type="molecule type" value="Genomic_DNA"/>
</dbReference>
<reference evidence="1 2" key="1">
    <citation type="submission" date="2017-01" db="EMBL/GenBank/DDBJ databases">
        <title>Genome Analysis of Deinococcus marmoris KOPRI26562.</title>
        <authorList>
            <person name="Kim J.H."/>
            <person name="Oh H.-M."/>
        </authorList>
    </citation>
    <scope>NUCLEOTIDE SEQUENCE [LARGE SCALE GENOMIC DNA]</scope>
    <source>
        <strain evidence="1 2">KOPRI26562</strain>
    </source>
</reference>
<gene>
    <name evidence="1" type="ORF">BOO71_0000487</name>
</gene>
<proteinExistence type="predicted"/>
<comment type="caution">
    <text evidence="1">The sequence shown here is derived from an EMBL/GenBank/DDBJ whole genome shotgun (WGS) entry which is preliminary data.</text>
</comment>
<dbReference type="AlphaFoldDB" id="A0A1U7P4Q5"/>
<keyword evidence="2" id="KW-1185">Reference proteome</keyword>
<organism evidence="1 2">
    <name type="scientific">Deinococcus marmoris</name>
    <dbReference type="NCBI Taxonomy" id="249408"/>
    <lineage>
        <taxon>Bacteria</taxon>
        <taxon>Thermotogati</taxon>
        <taxon>Deinococcota</taxon>
        <taxon>Deinococci</taxon>
        <taxon>Deinococcales</taxon>
        <taxon>Deinococcaceae</taxon>
        <taxon>Deinococcus</taxon>
    </lineage>
</organism>
<sequence length="94" mass="10335">MKTFAHGEVIPAGIVTPRLTPELKARAEQLTEELHAAGFDVVLALNAPKGEQVPTWLLGDAVHLLARLARTAEYLQKQTCTCDTCRKARKEVRA</sequence>
<dbReference type="RefSeq" id="WP_075830110.1">
    <property type="nucleotide sequence ID" value="NZ_MSTI01000007.1"/>
</dbReference>
<evidence type="ECO:0000313" key="1">
    <source>
        <dbReference type="EMBL" id="OLV20153.1"/>
    </source>
</evidence>
<dbReference type="STRING" id="249408.BOO71_0000487"/>